<dbReference type="InterPro" id="IPR028008">
    <property type="entry name" value="DUF4441"/>
</dbReference>
<name>Q23QC9_TETTS</name>
<organism evidence="2 3">
    <name type="scientific">Tetrahymena thermophila (strain SB210)</name>
    <dbReference type="NCBI Taxonomy" id="312017"/>
    <lineage>
        <taxon>Eukaryota</taxon>
        <taxon>Sar</taxon>
        <taxon>Alveolata</taxon>
        <taxon>Ciliophora</taxon>
        <taxon>Intramacronucleata</taxon>
        <taxon>Oligohymenophorea</taxon>
        <taxon>Hymenostomatida</taxon>
        <taxon>Tetrahymenina</taxon>
        <taxon>Tetrahymenidae</taxon>
        <taxon>Tetrahymena</taxon>
    </lineage>
</organism>
<reference evidence="3" key="1">
    <citation type="journal article" date="2006" name="PLoS Biol.">
        <title>Macronuclear genome sequence of the ciliate Tetrahymena thermophila, a model eukaryote.</title>
        <authorList>
            <person name="Eisen J.A."/>
            <person name="Coyne R.S."/>
            <person name="Wu M."/>
            <person name="Wu D."/>
            <person name="Thiagarajan M."/>
            <person name="Wortman J.R."/>
            <person name="Badger J.H."/>
            <person name="Ren Q."/>
            <person name="Amedeo P."/>
            <person name="Jones K.M."/>
            <person name="Tallon L.J."/>
            <person name="Delcher A.L."/>
            <person name="Salzberg S.L."/>
            <person name="Silva J.C."/>
            <person name="Haas B.J."/>
            <person name="Majoros W.H."/>
            <person name="Farzad M."/>
            <person name="Carlton J.M."/>
            <person name="Smith R.K. Jr."/>
            <person name="Garg J."/>
            <person name="Pearlman R.E."/>
            <person name="Karrer K.M."/>
            <person name="Sun L."/>
            <person name="Manning G."/>
            <person name="Elde N.C."/>
            <person name="Turkewitz A.P."/>
            <person name="Asai D.J."/>
            <person name="Wilkes D.E."/>
            <person name="Wang Y."/>
            <person name="Cai H."/>
            <person name="Collins K."/>
            <person name="Stewart B.A."/>
            <person name="Lee S.R."/>
            <person name="Wilamowska K."/>
            <person name="Weinberg Z."/>
            <person name="Ruzzo W.L."/>
            <person name="Wloga D."/>
            <person name="Gaertig J."/>
            <person name="Frankel J."/>
            <person name="Tsao C.-C."/>
            <person name="Gorovsky M.A."/>
            <person name="Keeling P.J."/>
            <person name="Waller R.F."/>
            <person name="Patron N.J."/>
            <person name="Cherry J.M."/>
            <person name="Stover N.A."/>
            <person name="Krieger C.J."/>
            <person name="del Toro C."/>
            <person name="Ryder H.F."/>
            <person name="Williamson S.C."/>
            <person name="Barbeau R.A."/>
            <person name="Hamilton E.P."/>
            <person name="Orias E."/>
        </authorList>
    </citation>
    <scope>NUCLEOTIDE SEQUENCE [LARGE SCALE GENOMIC DNA]</scope>
    <source>
        <strain evidence="3">SB210</strain>
    </source>
</reference>
<dbReference type="AlphaFoldDB" id="Q23QC9"/>
<gene>
    <name evidence="2" type="ORF">TTHERM_00581570</name>
</gene>
<dbReference type="Proteomes" id="UP000009168">
    <property type="component" value="Unassembled WGS sequence"/>
</dbReference>
<feature type="region of interest" description="Disordered" evidence="1">
    <location>
        <begin position="94"/>
        <end position="114"/>
    </location>
</feature>
<dbReference type="RefSeq" id="XP_001018900.1">
    <property type="nucleotide sequence ID" value="XM_001018900.1"/>
</dbReference>
<dbReference type="KEGG" id="tet:TTHERM_00581570"/>
<dbReference type="HOGENOM" id="CLU_071958_0_0_1"/>
<protein>
    <submittedName>
        <fullName evidence="2">Uncharacterized protein</fullName>
    </submittedName>
</protein>
<evidence type="ECO:0000256" key="1">
    <source>
        <dbReference type="SAM" id="MobiDB-lite"/>
    </source>
</evidence>
<evidence type="ECO:0000313" key="2">
    <source>
        <dbReference type="EMBL" id="EAR98655.1"/>
    </source>
</evidence>
<keyword evidence="3" id="KW-1185">Reference proteome</keyword>
<evidence type="ECO:0000313" key="3">
    <source>
        <dbReference type="Proteomes" id="UP000009168"/>
    </source>
</evidence>
<dbReference type="InParanoid" id="Q23QC9"/>
<sequence>MIVYNNNQFRLLHSISQPFIACCDQIHTLDSQIEQKKHIANEEQSINQYYKCNSYDYHSQIIYEPEYFLNTQIPNEDNSSNQINQHSNLIDYNRSNPLDFNSNNMNQDESSQQQNCFNDQKEFLNNKNMHLCAKNQSNQQDDESKHAKPIQQTFQNGFEGEKRIQYYKYNGLELSFEQTEADYSSTIQKSDSNNNRFQLETAEENQSACVYQNQENRSKQTQNSLKNIVYAFLKHFKQLKDFKMGMELSRYQFSNLKKQLVKYMKQHSFNYSVVKYLITHKIYKLLLMDFLLNDSYEWLSKSKVMDKQNVQEKILFLKNCIIDQKHLEELINY</sequence>
<dbReference type="EMBL" id="GG662649">
    <property type="protein sequence ID" value="EAR98655.1"/>
    <property type="molecule type" value="Genomic_DNA"/>
</dbReference>
<dbReference type="GeneID" id="7842338"/>
<proteinExistence type="predicted"/>
<dbReference type="Pfam" id="PF14536">
    <property type="entry name" value="DUF4441"/>
    <property type="match status" value="1"/>
</dbReference>
<accession>Q23QC9</accession>